<comment type="caution">
    <text evidence="1">The sequence shown here is derived from an EMBL/GenBank/DDBJ whole genome shotgun (WGS) entry which is preliminary data.</text>
</comment>
<protein>
    <submittedName>
        <fullName evidence="1">DUF2313 domain-containing protein</fullName>
    </submittedName>
</protein>
<dbReference type="EMBL" id="JABEQP010000004">
    <property type="protein sequence ID" value="MBB2197308.1"/>
    <property type="molecule type" value="Genomic_DNA"/>
</dbReference>
<accession>A0A7W4JYY5</accession>
<dbReference type="InterPro" id="IPR018755">
    <property type="entry name" value="Phage_Mu_Gp48"/>
</dbReference>
<gene>
    <name evidence="1" type="ORF">HLH44_07520</name>
</gene>
<evidence type="ECO:0000313" key="2">
    <source>
        <dbReference type="Proteomes" id="UP000530320"/>
    </source>
</evidence>
<dbReference type="RefSeq" id="WP_183008767.1">
    <property type="nucleotide sequence ID" value="NZ_JABEQP010000004.1"/>
</dbReference>
<dbReference type="AlphaFoldDB" id="A0A7W4JYY5"/>
<organism evidence="1 2">
    <name type="scientific">Gluconacetobacter dulcium</name>
    <dbReference type="NCBI Taxonomy" id="2729096"/>
    <lineage>
        <taxon>Bacteria</taxon>
        <taxon>Pseudomonadati</taxon>
        <taxon>Pseudomonadota</taxon>
        <taxon>Alphaproteobacteria</taxon>
        <taxon>Acetobacterales</taxon>
        <taxon>Acetobacteraceae</taxon>
        <taxon>Gluconacetobacter</taxon>
    </lineage>
</organism>
<evidence type="ECO:0000313" key="1">
    <source>
        <dbReference type="EMBL" id="MBB2197308.1"/>
    </source>
</evidence>
<dbReference type="Proteomes" id="UP000530320">
    <property type="component" value="Unassembled WGS sequence"/>
</dbReference>
<dbReference type="Pfam" id="PF10076">
    <property type="entry name" value="Phage_Mu_Gp48"/>
    <property type="match status" value="1"/>
</dbReference>
<sequence length="231" mass="23505">MSRTPDQILQARLREFLPPGVALSEDEDSNVAGYLYPGAGLIADAEALLDALKLEINPGTSTLLLSDYEATLGPDPCGRDALASTVALRQALAWQRWVSVGDNSIPGLLSMAAAVGVTITIDEPEAAICGPAVCGVDVCSQVTDRLVWVVNIQGTGAIAGPEAAICGVGVSGVTVCGDVLAPVIANEFSLLTCPIQKLAPADTTVVFGYGVVPGASPLIADMSAANMAIAS</sequence>
<reference evidence="1 2" key="1">
    <citation type="submission" date="2020-04" db="EMBL/GenBank/DDBJ databases">
        <title>Description of novel Gluconacetobacter.</title>
        <authorList>
            <person name="Sombolestani A."/>
        </authorList>
    </citation>
    <scope>NUCLEOTIDE SEQUENCE [LARGE SCALE GENOMIC DNA]</scope>
    <source>
        <strain evidence="1 2">LMG 22058</strain>
    </source>
</reference>
<name>A0A7W4JYY5_9PROT</name>
<proteinExistence type="predicted"/>